<reference evidence="8 9" key="1">
    <citation type="journal article" date="2020" name="Nature">
        <title>Six reference-quality genomes reveal evolution of bat adaptations.</title>
        <authorList>
            <person name="Jebb D."/>
            <person name="Huang Z."/>
            <person name="Pippel M."/>
            <person name="Hughes G.M."/>
            <person name="Lavrichenko K."/>
            <person name="Devanna P."/>
            <person name="Winkler S."/>
            <person name="Jermiin L.S."/>
            <person name="Skirmuntt E.C."/>
            <person name="Katzourakis A."/>
            <person name="Burkitt-Gray L."/>
            <person name="Ray D.A."/>
            <person name="Sullivan K.A.M."/>
            <person name="Roscito J.G."/>
            <person name="Kirilenko B.M."/>
            <person name="Davalos L.M."/>
            <person name="Corthals A.P."/>
            <person name="Power M.L."/>
            <person name="Jones G."/>
            <person name="Ransome R.D."/>
            <person name="Dechmann D.K.N."/>
            <person name="Locatelli A.G."/>
            <person name="Puechmaille S.J."/>
            <person name="Fedrigo O."/>
            <person name="Jarvis E.D."/>
            <person name="Hiller M."/>
            <person name="Vernes S.C."/>
            <person name="Myers E.W."/>
            <person name="Teeling E.C."/>
        </authorList>
    </citation>
    <scope>NUCLEOTIDE SEQUENCE [LARGE SCALE GENOMIC DNA]</scope>
    <source>
        <strain evidence="8">MMolMol1</strain>
        <tissue evidence="8">Muscle</tissue>
    </source>
</reference>
<comment type="caution">
    <text evidence="8">The sequence shown here is derived from an EMBL/GenBank/DDBJ whole genome shotgun (WGS) entry which is preliminary data.</text>
</comment>
<keyword evidence="1 6" id="KW-0732">Signal</keyword>
<feature type="transmembrane region" description="Helical" evidence="5">
    <location>
        <begin position="305"/>
        <end position="323"/>
    </location>
</feature>
<dbReference type="Pfam" id="PF13895">
    <property type="entry name" value="Ig_2"/>
    <property type="match status" value="1"/>
</dbReference>
<evidence type="ECO:0000313" key="9">
    <source>
        <dbReference type="Proteomes" id="UP000550707"/>
    </source>
</evidence>
<dbReference type="Gene3D" id="2.60.40.10">
    <property type="entry name" value="Immunoglobulins"/>
    <property type="match status" value="2"/>
</dbReference>
<accession>A0A7J8C7K3</accession>
<dbReference type="SMART" id="SM00409">
    <property type="entry name" value="IG"/>
    <property type="match status" value="2"/>
</dbReference>
<evidence type="ECO:0000259" key="7">
    <source>
        <dbReference type="PROSITE" id="PS50835"/>
    </source>
</evidence>
<dbReference type="Proteomes" id="UP000550707">
    <property type="component" value="Unassembled WGS sequence"/>
</dbReference>
<dbReference type="OrthoDB" id="9451149at2759"/>
<protein>
    <submittedName>
        <fullName evidence="8">Glycoprotein VI platelet</fullName>
    </submittedName>
</protein>
<keyword evidence="5" id="KW-1133">Transmembrane helix</keyword>
<evidence type="ECO:0000313" key="8">
    <source>
        <dbReference type="EMBL" id="KAF6406833.1"/>
    </source>
</evidence>
<feature type="domain" description="Ig-like" evidence="7">
    <location>
        <begin position="115"/>
        <end position="181"/>
    </location>
</feature>
<evidence type="ECO:0000256" key="3">
    <source>
        <dbReference type="ARBA" id="ARBA00023319"/>
    </source>
</evidence>
<dbReference type="FunCoup" id="A0A7J8C7K3">
    <property type="interactions" value="59"/>
</dbReference>
<keyword evidence="5" id="KW-0812">Transmembrane</keyword>
<evidence type="ECO:0000256" key="2">
    <source>
        <dbReference type="ARBA" id="ARBA00023157"/>
    </source>
</evidence>
<dbReference type="FunFam" id="2.60.40.10:FF:000049">
    <property type="entry name" value="Leukocyte immunoglobulin-like receptor subfamily B member 1"/>
    <property type="match status" value="2"/>
</dbReference>
<organism evidence="8 9">
    <name type="scientific">Molossus molossus</name>
    <name type="common">Pallas' mastiff bat</name>
    <name type="synonym">Vespertilio molossus</name>
    <dbReference type="NCBI Taxonomy" id="27622"/>
    <lineage>
        <taxon>Eukaryota</taxon>
        <taxon>Metazoa</taxon>
        <taxon>Chordata</taxon>
        <taxon>Craniata</taxon>
        <taxon>Vertebrata</taxon>
        <taxon>Euteleostomi</taxon>
        <taxon>Mammalia</taxon>
        <taxon>Eutheria</taxon>
        <taxon>Laurasiatheria</taxon>
        <taxon>Chiroptera</taxon>
        <taxon>Yangochiroptera</taxon>
        <taxon>Molossidae</taxon>
        <taxon>Molossus</taxon>
    </lineage>
</organism>
<dbReference type="PANTHER" id="PTHR11738">
    <property type="entry name" value="MHC CLASS I NK CELL RECEPTOR"/>
    <property type="match status" value="1"/>
</dbReference>
<dbReference type="EMBL" id="JACASF010000021">
    <property type="protein sequence ID" value="KAF6406833.1"/>
    <property type="molecule type" value="Genomic_DNA"/>
</dbReference>
<keyword evidence="9" id="KW-1185">Reference proteome</keyword>
<dbReference type="InterPro" id="IPR007110">
    <property type="entry name" value="Ig-like_dom"/>
</dbReference>
<feature type="compositionally biased region" description="Polar residues" evidence="4">
    <location>
        <begin position="271"/>
        <end position="285"/>
    </location>
</feature>
<evidence type="ECO:0000256" key="4">
    <source>
        <dbReference type="SAM" id="MobiDB-lite"/>
    </source>
</evidence>
<evidence type="ECO:0000256" key="6">
    <source>
        <dbReference type="SAM" id="SignalP"/>
    </source>
</evidence>
<dbReference type="AlphaFoldDB" id="A0A7J8C7K3"/>
<dbReference type="PANTHER" id="PTHR11738:SF185">
    <property type="entry name" value="PLATELET GLYCOPROTEIN VI"/>
    <property type="match status" value="1"/>
</dbReference>
<feature type="region of interest" description="Disordered" evidence="4">
    <location>
        <begin position="341"/>
        <end position="360"/>
    </location>
</feature>
<evidence type="ECO:0000256" key="5">
    <source>
        <dbReference type="SAM" id="Phobius"/>
    </source>
</evidence>
<dbReference type="InterPro" id="IPR003599">
    <property type="entry name" value="Ig_sub"/>
</dbReference>
<gene>
    <name evidence="8" type="ORF">HJG59_005812</name>
</gene>
<dbReference type="InterPro" id="IPR036179">
    <property type="entry name" value="Ig-like_dom_sf"/>
</dbReference>
<dbReference type="InParanoid" id="A0A7J8C7K3"/>
<dbReference type="InterPro" id="IPR050412">
    <property type="entry name" value="Ig-like_Receptors_ImmuneReg"/>
</dbReference>
<feature type="region of interest" description="Disordered" evidence="4">
    <location>
        <begin position="205"/>
        <end position="292"/>
    </location>
</feature>
<dbReference type="GO" id="GO:0002764">
    <property type="term" value="P:immune response-regulating signaling pathway"/>
    <property type="evidence" value="ECO:0007669"/>
    <property type="project" value="TreeGrafter"/>
</dbReference>
<dbReference type="InterPro" id="IPR013783">
    <property type="entry name" value="Ig-like_fold"/>
</dbReference>
<feature type="chain" id="PRO_5029780695" evidence="6">
    <location>
        <begin position="22"/>
        <end position="360"/>
    </location>
</feature>
<sequence length="360" mass="38712">MSPSLNALFCLGLCLGQGLQAQIGPLPKPSLQALPSALVPLETPVTIRCRGPPGVDLYRLEKLKPRDYKDEDVLYISAMKRHNAGEYRCSYQNGSLWSPASELLELVATGVYEKPTLSVKPRLVVSPGEDVTLQCQSRYGFDQYALYKKGDAGPHKRPQETWYRASFPIMVTAAHSGSYQCYSFSSKSPYLWSAPSDPLELVVTGTSGTSSLLPTEAPSSATGTSGTPSRSPTEAPSSATGTSGTPSRLPTEAPSSATGTSGTPSRLPTEAPSSATETSKTTTIVIKNPDPTTGLIHQSYMKENLARICLGAVILMLLVGFLVEDWHSRKKSPLYRLRAVHRPLPPLPPTQKAHGRQDGS</sequence>
<feature type="signal peptide" evidence="6">
    <location>
        <begin position="1"/>
        <end position="21"/>
    </location>
</feature>
<dbReference type="PROSITE" id="PS50835">
    <property type="entry name" value="IG_LIKE"/>
    <property type="match status" value="1"/>
</dbReference>
<name>A0A7J8C7K3_MOLMO</name>
<keyword evidence="5" id="KW-0472">Membrane</keyword>
<feature type="compositionally biased region" description="Low complexity" evidence="4">
    <location>
        <begin position="205"/>
        <end position="265"/>
    </location>
</feature>
<dbReference type="GO" id="GO:0005886">
    <property type="term" value="C:plasma membrane"/>
    <property type="evidence" value="ECO:0007669"/>
    <property type="project" value="TreeGrafter"/>
</dbReference>
<proteinExistence type="predicted"/>
<dbReference type="SUPFAM" id="SSF48726">
    <property type="entry name" value="Immunoglobulin"/>
    <property type="match status" value="2"/>
</dbReference>
<evidence type="ECO:0000256" key="1">
    <source>
        <dbReference type="ARBA" id="ARBA00022729"/>
    </source>
</evidence>
<keyword evidence="2" id="KW-1015">Disulfide bond</keyword>
<keyword evidence="3" id="KW-0393">Immunoglobulin domain</keyword>